<feature type="domain" description="Acyl-CoA thioesterase-like C-terminal" evidence="4">
    <location>
        <begin position="117"/>
        <end position="268"/>
    </location>
</feature>
<dbReference type="InterPro" id="IPR049450">
    <property type="entry name" value="ACOT8-like_C"/>
</dbReference>
<dbReference type="SUPFAM" id="SSF54637">
    <property type="entry name" value="Thioesterase/thiol ester dehydrase-isomerase"/>
    <property type="match status" value="2"/>
</dbReference>
<evidence type="ECO:0000259" key="3">
    <source>
        <dbReference type="Pfam" id="PF13622"/>
    </source>
</evidence>
<gene>
    <name evidence="5" type="ORF">GII30_05020</name>
</gene>
<name>A0A857M8M2_9ACTN</name>
<dbReference type="Gene3D" id="2.40.160.210">
    <property type="entry name" value="Acyl-CoA thioesterase, double hotdog domain"/>
    <property type="match status" value="1"/>
</dbReference>
<feature type="domain" description="Acyl-CoA thioesterase-like N-terminal HotDog" evidence="3">
    <location>
        <begin position="40"/>
        <end position="114"/>
    </location>
</feature>
<dbReference type="InterPro" id="IPR003703">
    <property type="entry name" value="Acyl_CoA_thio"/>
</dbReference>
<evidence type="ECO:0000259" key="4">
    <source>
        <dbReference type="Pfam" id="PF20789"/>
    </source>
</evidence>
<dbReference type="CDD" id="cd03445">
    <property type="entry name" value="Thioesterase_II_repeat2"/>
    <property type="match status" value="1"/>
</dbReference>
<sequence>MSAEWDRLLTVLNLTTGSSAHADAGNVTLVGENLELAYHRLFGGQILAQFVAAALRACPGKSVKSLHSVFVKEGLIDSPVTYRASVRHEGRSFATAQIDAVQGERLIATATASLHVPEDGPDIQTVDPAPDLLDESFSRTIDLLPWEARSADDLDDSAAGPPTYELWMRTPPVPDGQAECVAAYATDLTLIGTALRPVEGYDQRGNGTAFLSAVTTHTLWFHRPIRTDQWLLLRQHSPVLTAGRGFGRGDLLDADGRLLASFAQEAMVRGLR</sequence>
<dbReference type="InterPro" id="IPR042171">
    <property type="entry name" value="Acyl-CoA_hotdog"/>
</dbReference>
<dbReference type="RefSeq" id="WP_005191170.1">
    <property type="nucleotide sequence ID" value="NZ_CP045804.1"/>
</dbReference>
<comment type="similarity">
    <text evidence="1">Belongs to the C/M/P thioester hydrolase family.</text>
</comment>
<proteinExistence type="inferred from homology"/>
<dbReference type="GO" id="GO:0009062">
    <property type="term" value="P:fatty acid catabolic process"/>
    <property type="evidence" value="ECO:0007669"/>
    <property type="project" value="TreeGrafter"/>
</dbReference>
<dbReference type="AlphaFoldDB" id="A0A857M8M2"/>
<evidence type="ECO:0000256" key="2">
    <source>
        <dbReference type="ARBA" id="ARBA00022801"/>
    </source>
</evidence>
<protein>
    <submittedName>
        <fullName evidence="5">Acyl-CoA thioesterase II</fullName>
    </submittedName>
</protein>
<accession>A0A857M8M2</accession>
<evidence type="ECO:0000256" key="1">
    <source>
        <dbReference type="ARBA" id="ARBA00006538"/>
    </source>
</evidence>
<dbReference type="InterPro" id="IPR029069">
    <property type="entry name" value="HotDog_dom_sf"/>
</dbReference>
<dbReference type="CDD" id="cd03444">
    <property type="entry name" value="Thioesterase_II_repeat1"/>
    <property type="match status" value="1"/>
</dbReference>
<dbReference type="Pfam" id="PF13622">
    <property type="entry name" value="4HBT_3"/>
    <property type="match status" value="1"/>
</dbReference>
<organism evidence="5">
    <name type="scientific">Gordonia amarae</name>
    <dbReference type="NCBI Taxonomy" id="36821"/>
    <lineage>
        <taxon>Bacteria</taxon>
        <taxon>Bacillati</taxon>
        <taxon>Actinomycetota</taxon>
        <taxon>Actinomycetes</taxon>
        <taxon>Mycobacteriales</taxon>
        <taxon>Gordoniaceae</taxon>
        <taxon>Gordonia</taxon>
    </lineage>
</organism>
<reference evidence="5" key="1">
    <citation type="journal article" date="2021" name="Nat. Microbiol.">
        <title>Cocultivation of an ultrasmall environmental parasitic bacterium with lytic ability against bacteria associated with wastewater foams.</title>
        <authorList>
            <person name="Batinovic S."/>
            <person name="Rose J.J.A."/>
            <person name="Ratcliffe J."/>
            <person name="Seviour R.J."/>
            <person name="Petrovski S."/>
        </authorList>
    </citation>
    <scope>NUCLEOTIDE SEQUENCE</scope>
    <source>
        <strain evidence="5">CON44</strain>
    </source>
</reference>
<dbReference type="PANTHER" id="PTHR11066">
    <property type="entry name" value="ACYL-COA THIOESTERASE"/>
    <property type="match status" value="1"/>
</dbReference>
<dbReference type="InterPro" id="IPR049449">
    <property type="entry name" value="TesB_ACOT8-like_N"/>
</dbReference>
<dbReference type="Pfam" id="PF20789">
    <property type="entry name" value="4HBT_3C"/>
    <property type="match status" value="1"/>
</dbReference>
<evidence type="ECO:0000313" key="5">
    <source>
        <dbReference type="EMBL" id="QHN38628.1"/>
    </source>
</evidence>
<keyword evidence="2" id="KW-0378">Hydrolase</keyword>
<dbReference type="EMBL" id="CP045810">
    <property type="protein sequence ID" value="QHN38628.1"/>
    <property type="molecule type" value="Genomic_DNA"/>
</dbReference>
<dbReference type="PANTHER" id="PTHR11066:SF34">
    <property type="entry name" value="ACYL-COENZYME A THIOESTERASE 8"/>
    <property type="match status" value="1"/>
</dbReference>
<dbReference type="GO" id="GO:0006637">
    <property type="term" value="P:acyl-CoA metabolic process"/>
    <property type="evidence" value="ECO:0007669"/>
    <property type="project" value="InterPro"/>
</dbReference>
<dbReference type="GO" id="GO:0047617">
    <property type="term" value="F:fatty acyl-CoA hydrolase activity"/>
    <property type="evidence" value="ECO:0007669"/>
    <property type="project" value="InterPro"/>
</dbReference>